<feature type="transmembrane region" description="Helical" evidence="4">
    <location>
        <begin position="12"/>
        <end position="32"/>
    </location>
</feature>
<name>A0A1G5H1G3_9BACT</name>
<protein>
    <submittedName>
        <fullName evidence="6">Predicted arabinose efflux permease, MFS family</fullName>
    </submittedName>
</protein>
<dbReference type="InterPro" id="IPR020846">
    <property type="entry name" value="MFS_dom"/>
</dbReference>
<evidence type="ECO:0000313" key="7">
    <source>
        <dbReference type="Proteomes" id="UP000198870"/>
    </source>
</evidence>
<feature type="domain" description="Major facilitator superfamily (MFS) profile" evidence="5">
    <location>
        <begin position="1"/>
        <end position="389"/>
    </location>
</feature>
<reference evidence="6 7" key="1">
    <citation type="submission" date="2016-10" db="EMBL/GenBank/DDBJ databases">
        <authorList>
            <person name="de Groot N.N."/>
        </authorList>
    </citation>
    <scope>NUCLEOTIDE SEQUENCE [LARGE SCALE GENOMIC DNA]</scope>
    <source>
        <strain evidence="6 7">AA1</strain>
    </source>
</reference>
<keyword evidence="2 4" id="KW-1133">Transmembrane helix</keyword>
<dbReference type="PROSITE" id="PS50850">
    <property type="entry name" value="MFS"/>
    <property type="match status" value="1"/>
</dbReference>
<feature type="transmembrane region" description="Helical" evidence="4">
    <location>
        <begin position="71"/>
        <end position="97"/>
    </location>
</feature>
<dbReference type="Proteomes" id="UP000198870">
    <property type="component" value="Unassembled WGS sequence"/>
</dbReference>
<keyword evidence="7" id="KW-1185">Reference proteome</keyword>
<dbReference type="InterPro" id="IPR036259">
    <property type="entry name" value="MFS_trans_sf"/>
</dbReference>
<accession>A0A1G5H1G3</accession>
<dbReference type="InterPro" id="IPR053160">
    <property type="entry name" value="MFS_DHA3_Transporter"/>
</dbReference>
<evidence type="ECO:0000256" key="2">
    <source>
        <dbReference type="ARBA" id="ARBA00022989"/>
    </source>
</evidence>
<feature type="transmembrane region" description="Helical" evidence="4">
    <location>
        <begin position="44"/>
        <end position="64"/>
    </location>
</feature>
<dbReference type="AlphaFoldDB" id="A0A1G5H1G3"/>
<dbReference type="OrthoDB" id="9816124at2"/>
<feature type="transmembrane region" description="Helical" evidence="4">
    <location>
        <begin position="279"/>
        <end position="300"/>
    </location>
</feature>
<dbReference type="SUPFAM" id="SSF103473">
    <property type="entry name" value="MFS general substrate transporter"/>
    <property type="match status" value="1"/>
</dbReference>
<evidence type="ECO:0000256" key="1">
    <source>
        <dbReference type="ARBA" id="ARBA00022692"/>
    </source>
</evidence>
<feature type="transmembrane region" description="Helical" evidence="4">
    <location>
        <begin position="306"/>
        <end position="323"/>
    </location>
</feature>
<evidence type="ECO:0000259" key="5">
    <source>
        <dbReference type="PROSITE" id="PS50850"/>
    </source>
</evidence>
<keyword evidence="3 4" id="KW-0472">Membrane</keyword>
<evidence type="ECO:0000256" key="4">
    <source>
        <dbReference type="SAM" id="Phobius"/>
    </source>
</evidence>
<feature type="transmembrane region" description="Helical" evidence="4">
    <location>
        <begin position="165"/>
        <end position="183"/>
    </location>
</feature>
<dbReference type="PANTHER" id="PTHR23530:SF1">
    <property type="entry name" value="PERMEASE, MAJOR FACILITATOR SUPERFAMILY-RELATED"/>
    <property type="match status" value="1"/>
</dbReference>
<dbReference type="GO" id="GO:0022857">
    <property type="term" value="F:transmembrane transporter activity"/>
    <property type="evidence" value="ECO:0007669"/>
    <property type="project" value="InterPro"/>
</dbReference>
<gene>
    <name evidence="6" type="ORF">SAMN05216233_11256</name>
</gene>
<feature type="transmembrane region" description="Helical" evidence="4">
    <location>
        <begin position="363"/>
        <end position="383"/>
    </location>
</feature>
<sequence length="408" mass="44882">MRRDVKSNIFKLYVIKVSKWLMLTVPIVFLFYRENGLGTRDLFLLKAAYSFAVVLMEIPSGYFGDIWGRKVSLVIGSIMGAVGFGLYSVSAGFWGFLACEMILGVGQSFISGSDSALLYDTLEEQGLGSSYLREEGRLVSIGNYAEAIAAPIGVGLAALSLRTPFYFQAVVAFSAVPASLLLYEPQRRRIINKGNFAQIFQIIRYALTQNTGLKWRIIYSSVIGTATLTMAWLIQPYFVHLSVPLALYGLFLPALNLTTGIVSSHAWKVEAWLGRDRTVLLIAFFIGSGYLCLSGFTTLWAVGFLYLFYMVRGVATPVLRNYINESTPSEIRATVLSIRSLIIRLSFVIIGPFLGWFADGTGMPATLLAGGMVFLVGGLWTGLQLRKEPEGNAIEPFLSDEGALPPTR</sequence>
<dbReference type="STRING" id="419481.SAMN05216233_11256"/>
<dbReference type="EMBL" id="FMUX01000012">
    <property type="protein sequence ID" value="SCY57606.1"/>
    <property type="molecule type" value="Genomic_DNA"/>
</dbReference>
<feature type="transmembrane region" description="Helical" evidence="4">
    <location>
        <begin position="245"/>
        <end position="267"/>
    </location>
</feature>
<dbReference type="Pfam" id="PF07690">
    <property type="entry name" value="MFS_1"/>
    <property type="match status" value="1"/>
</dbReference>
<organism evidence="6 7">
    <name type="scientific">Desulfoluna spongiiphila</name>
    <dbReference type="NCBI Taxonomy" id="419481"/>
    <lineage>
        <taxon>Bacteria</taxon>
        <taxon>Pseudomonadati</taxon>
        <taxon>Thermodesulfobacteriota</taxon>
        <taxon>Desulfobacteria</taxon>
        <taxon>Desulfobacterales</taxon>
        <taxon>Desulfolunaceae</taxon>
        <taxon>Desulfoluna</taxon>
    </lineage>
</organism>
<dbReference type="InterPro" id="IPR011701">
    <property type="entry name" value="MFS"/>
</dbReference>
<dbReference type="PANTHER" id="PTHR23530">
    <property type="entry name" value="TRANSPORT PROTEIN-RELATED"/>
    <property type="match status" value="1"/>
</dbReference>
<dbReference type="Gene3D" id="1.20.1250.20">
    <property type="entry name" value="MFS general substrate transporter like domains"/>
    <property type="match status" value="1"/>
</dbReference>
<keyword evidence="1 4" id="KW-0812">Transmembrane</keyword>
<feature type="transmembrane region" description="Helical" evidence="4">
    <location>
        <begin position="335"/>
        <end position="357"/>
    </location>
</feature>
<proteinExistence type="predicted"/>
<feature type="transmembrane region" description="Helical" evidence="4">
    <location>
        <begin position="217"/>
        <end position="239"/>
    </location>
</feature>
<evidence type="ECO:0000313" key="6">
    <source>
        <dbReference type="EMBL" id="SCY57606.1"/>
    </source>
</evidence>
<evidence type="ECO:0000256" key="3">
    <source>
        <dbReference type="ARBA" id="ARBA00023136"/>
    </source>
</evidence>